<keyword evidence="1" id="KW-0812">Transmembrane</keyword>
<proteinExistence type="predicted"/>
<name>A0A0H5QX42_9EUKA</name>
<protein>
    <submittedName>
        <fullName evidence="2">Uncharacterized protein</fullName>
    </submittedName>
</protein>
<feature type="transmembrane region" description="Helical" evidence="1">
    <location>
        <begin position="162"/>
        <end position="185"/>
    </location>
</feature>
<sequence length="255" mass="29447">MYTNDACIRHLQTHTHFFIEKTRPSAHGEPYNWVTRQERPRNFVVKVPPAQRLFQVHDPHVIDRFLVLAECWQSQSVSPYRYCIHYMFPIPPLAIAPRKYQPNRSANTANLVKIGRQFVASGLRAVPSLSAGLPMAVLIQLIRSWRLMILSGSSRMTSNPLYLMISNSLLIILLCAALFPAVSLFRSHIHLFSHADDIYSGSRNDSCYLQVDIDNAINVLDIANSKLRVDFQSFRDQHYVNLHHHHQQQQQQPKR</sequence>
<reference evidence="2" key="1">
    <citation type="submission" date="2015-04" db="EMBL/GenBank/DDBJ databases">
        <title>The genome sequence of the plant pathogenic Rhizarian Plasmodiophora brassicae reveals insights in its biotrophic life cycle and the origin of chitin synthesis.</title>
        <authorList>
            <person name="Schwelm A."/>
            <person name="Fogelqvist J."/>
            <person name="Knaust A."/>
            <person name="Julke S."/>
            <person name="Lilja T."/>
            <person name="Dhandapani V."/>
            <person name="Bonilla-Rosso G."/>
            <person name="Karlsson M."/>
            <person name="Shevchenko A."/>
            <person name="Choi S.R."/>
            <person name="Kim H.G."/>
            <person name="Park J.Y."/>
            <person name="Lim Y.P."/>
            <person name="Ludwig-Muller J."/>
            <person name="Dixelius C."/>
        </authorList>
    </citation>
    <scope>NUCLEOTIDE SEQUENCE</scope>
    <source>
        <tissue evidence="2">Potato root galls</tissue>
    </source>
</reference>
<keyword evidence="1" id="KW-0472">Membrane</keyword>
<evidence type="ECO:0000256" key="1">
    <source>
        <dbReference type="SAM" id="Phobius"/>
    </source>
</evidence>
<evidence type="ECO:0000313" key="2">
    <source>
        <dbReference type="EMBL" id="CRZ06292.1"/>
    </source>
</evidence>
<keyword evidence="1" id="KW-1133">Transmembrane helix</keyword>
<organism evidence="2">
    <name type="scientific">Spongospora subterranea</name>
    <dbReference type="NCBI Taxonomy" id="70186"/>
    <lineage>
        <taxon>Eukaryota</taxon>
        <taxon>Sar</taxon>
        <taxon>Rhizaria</taxon>
        <taxon>Endomyxa</taxon>
        <taxon>Phytomyxea</taxon>
        <taxon>Plasmodiophorida</taxon>
        <taxon>Plasmodiophoridae</taxon>
        <taxon>Spongospora</taxon>
    </lineage>
</organism>
<dbReference type="EMBL" id="HACM01005850">
    <property type="protein sequence ID" value="CRZ06292.1"/>
    <property type="molecule type" value="Transcribed_RNA"/>
</dbReference>
<accession>A0A0H5QX42</accession>
<feature type="transmembrane region" description="Helical" evidence="1">
    <location>
        <begin position="123"/>
        <end position="142"/>
    </location>
</feature>
<dbReference type="AlphaFoldDB" id="A0A0H5QX42"/>